<dbReference type="RefSeq" id="WP_065390032.1">
    <property type="nucleotide sequence ID" value="NZ_LOIC01000044.1"/>
</dbReference>
<evidence type="ECO:0000313" key="2">
    <source>
        <dbReference type="Proteomes" id="UP000092665"/>
    </source>
</evidence>
<accession>A0A1B8YJ55</accession>
<proteinExistence type="predicted"/>
<reference evidence="2" key="1">
    <citation type="submission" date="2015-11" db="EMBL/GenBank/DDBJ databases">
        <authorList>
            <person name="Tobias N.J."/>
            <person name="Mishra B."/>
            <person name="Gupta D.K."/>
            <person name="Thines M."/>
            <person name="Stinear T.P."/>
            <person name="Bode H.B."/>
        </authorList>
    </citation>
    <scope>NUCLEOTIDE SEQUENCE [LARGE SCALE GENOMIC DNA]</scope>
    <source>
        <strain evidence="2">PB45.5</strain>
    </source>
</reference>
<evidence type="ECO:0000313" key="1">
    <source>
        <dbReference type="EMBL" id="OCA55178.1"/>
    </source>
</evidence>
<comment type="caution">
    <text evidence="1">The sequence shown here is derived from an EMBL/GenBank/DDBJ whole genome shotgun (WGS) entry which is preliminary data.</text>
</comment>
<dbReference type="Proteomes" id="UP000092665">
    <property type="component" value="Unassembled WGS sequence"/>
</dbReference>
<dbReference type="EMBL" id="LOIC01000044">
    <property type="protein sequence ID" value="OCA55178.1"/>
    <property type="molecule type" value="Genomic_DNA"/>
</dbReference>
<name>A0A1B8YJ55_9GAMM</name>
<sequence length="78" mass="9066">MNHDEMNLLRKKLTIAENNLIDSQCHISELEKKLAEYESIIKAFCDDDENWHKLTDRKNEIISILVSKLASPPAKESR</sequence>
<protein>
    <submittedName>
        <fullName evidence="1">Uncharacterized protein</fullName>
    </submittedName>
</protein>
<keyword evidence="2" id="KW-1185">Reference proteome</keyword>
<gene>
    <name evidence="1" type="ORF">Phpb_01796</name>
</gene>
<organism evidence="1 2">
    <name type="scientific">Photorhabdus namnaonensis</name>
    <dbReference type="NCBI Taxonomy" id="1851568"/>
    <lineage>
        <taxon>Bacteria</taxon>
        <taxon>Pseudomonadati</taxon>
        <taxon>Pseudomonadota</taxon>
        <taxon>Gammaproteobacteria</taxon>
        <taxon>Enterobacterales</taxon>
        <taxon>Morganellaceae</taxon>
        <taxon>Photorhabdus</taxon>
    </lineage>
</organism>
<dbReference type="AlphaFoldDB" id="A0A1B8YJ55"/>